<sequence length="568" mass="65681">MLLMGFNGLFEKLSQEITNLTNTLGNLDIPKSWKRLDHVKDARNIAPHIFNVQVRNLLEDIFFLKRLKTIVEFFGLVQEMCQSLKGIGSGIIFSDEQLTKPVKQFIAEFISRKLLGILPEIITYSVCFLLQNLGLDVTHEIEQKDIGAESKVPLDELYTKAYTILLKDGIFSQNILSQASSLETNLKLAWEKIQEPKKIEQKLTVLQSSTLRLQGQLAVHNMMFDEVLKLQNFSSVRTKFTVDIQSEVNNLQSIYRQLVEAKNNQEKLIEKADQRLNWAKGANPTCTVLKHEFLRSTTSEVTKEHDKIFLKAFETWRLACQYIDSKTESLSPSEESILKMLTADLVSDAKWLQKVSETLTDTITKGQKELIDKRETSFTDVENLVSMMDNFKTIYNIHGKLISDVKGLMKIMTKIEEYSVATQYFTQEYRLYIDHFSSLFNHFKKDLNKDEIQVLLNHLFYIRDHTETIYENLLNLESAQKRAQLIQQKSFSESLEKSVPQKQETGSKGQQRNAYAVNVWRRVKMKLEGRDLESARKSSVQEQVDHVIREATNLDNLALLYEGWTPWV</sequence>
<feature type="domain" description="FATC" evidence="2">
    <location>
        <begin position="536"/>
        <end position="568"/>
    </location>
</feature>
<evidence type="ECO:0000259" key="2">
    <source>
        <dbReference type="PROSITE" id="PS51190"/>
    </source>
</evidence>
<evidence type="ECO:0000256" key="1">
    <source>
        <dbReference type="SAM" id="Coils"/>
    </source>
</evidence>
<dbReference type="PANTHER" id="PTHR11139">
    <property type="entry name" value="ATAXIA TELANGIECTASIA MUTATED ATM -RELATED"/>
    <property type="match status" value="1"/>
</dbReference>
<proteinExistence type="predicted"/>
<dbReference type="PROSITE" id="PS51190">
    <property type="entry name" value="FATC"/>
    <property type="match status" value="1"/>
</dbReference>
<feature type="coiled-coil region" evidence="1">
    <location>
        <begin position="244"/>
        <end position="275"/>
    </location>
</feature>
<dbReference type="Pfam" id="PF02260">
    <property type="entry name" value="FATC"/>
    <property type="match status" value="1"/>
</dbReference>
<dbReference type="SMART" id="SM01343">
    <property type="entry name" value="FATC"/>
    <property type="match status" value="1"/>
</dbReference>
<evidence type="ECO:0000313" key="4">
    <source>
        <dbReference type="Proteomes" id="UP001153709"/>
    </source>
</evidence>
<reference evidence="3" key="1">
    <citation type="submission" date="2022-01" db="EMBL/GenBank/DDBJ databases">
        <authorList>
            <person name="King R."/>
        </authorList>
    </citation>
    <scope>NUCLEOTIDE SEQUENCE</scope>
</reference>
<evidence type="ECO:0000313" key="3">
    <source>
        <dbReference type="EMBL" id="CAG9838888.1"/>
    </source>
</evidence>
<organism evidence="3 4">
    <name type="scientific">Diabrotica balteata</name>
    <name type="common">Banded cucumber beetle</name>
    <dbReference type="NCBI Taxonomy" id="107213"/>
    <lineage>
        <taxon>Eukaryota</taxon>
        <taxon>Metazoa</taxon>
        <taxon>Ecdysozoa</taxon>
        <taxon>Arthropoda</taxon>
        <taxon>Hexapoda</taxon>
        <taxon>Insecta</taxon>
        <taxon>Pterygota</taxon>
        <taxon>Neoptera</taxon>
        <taxon>Endopterygota</taxon>
        <taxon>Coleoptera</taxon>
        <taxon>Polyphaga</taxon>
        <taxon>Cucujiformia</taxon>
        <taxon>Chrysomeloidea</taxon>
        <taxon>Chrysomelidae</taxon>
        <taxon>Galerucinae</taxon>
        <taxon>Diabroticina</taxon>
        <taxon>Diabroticites</taxon>
        <taxon>Diabrotica</taxon>
    </lineage>
</organism>
<dbReference type="PANTHER" id="PTHR11139:SF119">
    <property type="entry name" value="SERINE_THREONINE-PROTEIN KINASE SMG1"/>
    <property type="match status" value="1"/>
</dbReference>
<dbReference type="GO" id="GO:0016242">
    <property type="term" value="P:negative regulation of macroautophagy"/>
    <property type="evidence" value="ECO:0007669"/>
    <property type="project" value="TreeGrafter"/>
</dbReference>
<dbReference type="InterPro" id="IPR003152">
    <property type="entry name" value="FATC_dom"/>
</dbReference>
<dbReference type="GO" id="GO:0031931">
    <property type="term" value="C:TORC1 complex"/>
    <property type="evidence" value="ECO:0007669"/>
    <property type="project" value="TreeGrafter"/>
</dbReference>
<keyword evidence="1" id="KW-0175">Coiled coil</keyword>
<dbReference type="AlphaFoldDB" id="A0A9N9T511"/>
<keyword evidence="4" id="KW-1185">Reference proteome</keyword>
<dbReference type="GO" id="GO:0031929">
    <property type="term" value="P:TOR signaling"/>
    <property type="evidence" value="ECO:0007669"/>
    <property type="project" value="TreeGrafter"/>
</dbReference>
<protein>
    <recommendedName>
        <fullName evidence="2">FATC domain-containing protein</fullName>
    </recommendedName>
</protein>
<dbReference type="GO" id="GO:0005737">
    <property type="term" value="C:cytoplasm"/>
    <property type="evidence" value="ECO:0007669"/>
    <property type="project" value="TreeGrafter"/>
</dbReference>
<dbReference type="GO" id="GO:0004674">
    <property type="term" value="F:protein serine/threonine kinase activity"/>
    <property type="evidence" value="ECO:0007669"/>
    <property type="project" value="TreeGrafter"/>
</dbReference>
<dbReference type="GO" id="GO:0031932">
    <property type="term" value="C:TORC2 complex"/>
    <property type="evidence" value="ECO:0007669"/>
    <property type="project" value="TreeGrafter"/>
</dbReference>
<dbReference type="InterPro" id="IPR050517">
    <property type="entry name" value="DDR_Repair_Kinase"/>
</dbReference>
<dbReference type="OrthoDB" id="10065496at2759"/>
<dbReference type="Proteomes" id="UP001153709">
    <property type="component" value="Chromosome 8"/>
</dbReference>
<dbReference type="GO" id="GO:0005634">
    <property type="term" value="C:nucleus"/>
    <property type="evidence" value="ECO:0007669"/>
    <property type="project" value="TreeGrafter"/>
</dbReference>
<name>A0A9N9T511_DIABA</name>
<accession>A0A9N9T511</accession>
<dbReference type="EMBL" id="OU898283">
    <property type="protein sequence ID" value="CAG9838888.1"/>
    <property type="molecule type" value="Genomic_DNA"/>
</dbReference>
<gene>
    <name evidence="3" type="ORF">DIABBA_LOCUS11703</name>
</gene>